<protein>
    <recommendedName>
        <fullName evidence="15">UBZ4-type domain-containing protein</fullName>
    </recommendedName>
</protein>
<comment type="caution">
    <text evidence="13">The sequence shown here is derived from an EMBL/GenBank/DDBJ whole genome shotgun (WGS) entry which is preliminary data.</text>
</comment>
<dbReference type="CDD" id="cd18139">
    <property type="entry name" value="HLD_clamp_RarA"/>
    <property type="match status" value="1"/>
</dbReference>
<evidence type="ECO:0000256" key="5">
    <source>
        <dbReference type="ARBA" id="ARBA00022763"/>
    </source>
</evidence>
<evidence type="ECO:0000256" key="2">
    <source>
        <dbReference type="ARBA" id="ARBA00022705"/>
    </source>
</evidence>
<dbReference type="Pfam" id="PF12002">
    <property type="entry name" value="MgsA_C"/>
    <property type="match status" value="1"/>
</dbReference>
<dbReference type="Pfam" id="PF16193">
    <property type="entry name" value="AAA_assoc_2"/>
    <property type="match status" value="1"/>
</dbReference>
<dbReference type="FunFam" id="3.40.50.300:FF:000137">
    <property type="entry name" value="Replication-associated recombination protein A"/>
    <property type="match status" value="1"/>
</dbReference>
<evidence type="ECO:0000256" key="4">
    <source>
        <dbReference type="ARBA" id="ARBA00022741"/>
    </source>
</evidence>
<dbReference type="GO" id="GO:0017116">
    <property type="term" value="F:single-stranded DNA helicase activity"/>
    <property type="evidence" value="ECO:0007669"/>
    <property type="project" value="TreeGrafter"/>
</dbReference>
<dbReference type="InterPro" id="IPR051314">
    <property type="entry name" value="AAA_ATPase_RarA/MGS1/WRNIP1"/>
</dbReference>
<dbReference type="AlphaFoldDB" id="A0A2T9Z3S7"/>
<keyword evidence="8" id="KW-0067">ATP-binding</keyword>
<dbReference type="Pfam" id="PF00004">
    <property type="entry name" value="AAA"/>
    <property type="match status" value="1"/>
</dbReference>
<dbReference type="GO" id="GO:0008270">
    <property type="term" value="F:zinc ion binding"/>
    <property type="evidence" value="ECO:0007669"/>
    <property type="project" value="UniProtKB-KW"/>
</dbReference>
<dbReference type="SUPFAM" id="SSF52540">
    <property type="entry name" value="P-loop containing nucleoside triphosphate hydrolases"/>
    <property type="match status" value="1"/>
</dbReference>
<evidence type="ECO:0000256" key="6">
    <source>
        <dbReference type="ARBA" id="ARBA00022771"/>
    </source>
</evidence>
<name>A0A2T9Z3S7_9FUNG</name>
<keyword evidence="6" id="KW-0863">Zinc-finger</keyword>
<keyword evidence="14" id="KW-1185">Reference proteome</keyword>
<evidence type="ECO:0000256" key="8">
    <source>
        <dbReference type="ARBA" id="ARBA00022840"/>
    </source>
</evidence>
<dbReference type="InterPro" id="IPR021886">
    <property type="entry name" value="MgsA_C"/>
</dbReference>
<dbReference type="InterPro" id="IPR008921">
    <property type="entry name" value="DNA_pol3_clamp-load_cplx_C"/>
</dbReference>
<evidence type="ECO:0000256" key="10">
    <source>
        <dbReference type="SAM" id="MobiDB-lite"/>
    </source>
</evidence>
<dbReference type="CDD" id="cd00009">
    <property type="entry name" value="AAA"/>
    <property type="match status" value="1"/>
</dbReference>
<evidence type="ECO:0000259" key="11">
    <source>
        <dbReference type="SMART" id="SM00382"/>
    </source>
</evidence>
<proteinExistence type="inferred from homology"/>
<dbReference type="EMBL" id="MBFS01002291">
    <property type="protein sequence ID" value="PVU99243.1"/>
    <property type="molecule type" value="Genomic_DNA"/>
</dbReference>
<dbReference type="InterPro" id="IPR003959">
    <property type="entry name" value="ATPase_AAA_core"/>
</dbReference>
<evidence type="ECO:0000256" key="1">
    <source>
        <dbReference type="ARBA" id="ARBA00008959"/>
    </source>
</evidence>
<dbReference type="Gene3D" id="1.20.272.10">
    <property type="match status" value="1"/>
</dbReference>
<dbReference type="FunFam" id="1.20.272.10:FF:000001">
    <property type="entry name" value="Putative AAA family ATPase"/>
    <property type="match status" value="1"/>
</dbReference>
<dbReference type="InterPro" id="IPR006642">
    <property type="entry name" value="Rad18_UBZ4"/>
</dbReference>
<dbReference type="InterPro" id="IPR003593">
    <property type="entry name" value="AAA+_ATPase"/>
</dbReference>
<evidence type="ECO:0000313" key="13">
    <source>
        <dbReference type="EMBL" id="PVU99243.1"/>
    </source>
</evidence>
<dbReference type="STRING" id="133381.A0A2T9Z3S7"/>
<dbReference type="GO" id="GO:0008047">
    <property type="term" value="F:enzyme activator activity"/>
    <property type="evidence" value="ECO:0007669"/>
    <property type="project" value="TreeGrafter"/>
</dbReference>
<dbReference type="PANTHER" id="PTHR13779">
    <property type="entry name" value="WERNER HELICASE-INTERACTING PROTEIN 1 FAMILY MEMBER"/>
    <property type="match status" value="1"/>
</dbReference>
<dbReference type="GO" id="GO:0006271">
    <property type="term" value="P:DNA strand elongation involved in DNA replication"/>
    <property type="evidence" value="ECO:0007669"/>
    <property type="project" value="UniProtKB-ARBA"/>
</dbReference>
<feature type="domain" description="AAA+ ATPase" evidence="11">
    <location>
        <begin position="218"/>
        <end position="340"/>
    </location>
</feature>
<keyword evidence="4" id="KW-0547">Nucleotide-binding</keyword>
<keyword evidence="3" id="KW-0479">Metal-binding</keyword>
<dbReference type="OrthoDB" id="10265467at2759"/>
<comment type="similarity">
    <text evidence="1">Belongs to the AAA ATPase family. RarA/MGS1/WRNIP1 subfamily.</text>
</comment>
<keyword evidence="5" id="KW-0227">DNA damage</keyword>
<dbReference type="InterPro" id="IPR032423">
    <property type="entry name" value="AAA_assoc_2"/>
</dbReference>
<evidence type="ECO:0000256" key="7">
    <source>
        <dbReference type="ARBA" id="ARBA00022833"/>
    </source>
</evidence>
<evidence type="ECO:0000256" key="3">
    <source>
        <dbReference type="ARBA" id="ARBA00022723"/>
    </source>
</evidence>
<dbReference type="GO" id="GO:0005634">
    <property type="term" value="C:nucleus"/>
    <property type="evidence" value="ECO:0007669"/>
    <property type="project" value="TreeGrafter"/>
</dbReference>
<dbReference type="SUPFAM" id="SSF48019">
    <property type="entry name" value="post-AAA+ oligomerization domain-like"/>
    <property type="match status" value="1"/>
</dbReference>
<dbReference type="Proteomes" id="UP000245609">
    <property type="component" value="Unassembled WGS sequence"/>
</dbReference>
<dbReference type="Gene3D" id="1.10.3710.10">
    <property type="entry name" value="DNA polymerase III clamp loader subunits, C-terminal domain"/>
    <property type="match status" value="1"/>
</dbReference>
<gene>
    <name evidence="13" type="ORF">BB560_005541</name>
</gene>
<feature type="region of interest" description="Disordered" evidence="10">
    <location>
        <begin position="116"/>
        <end position="135"/>
    </location>
</feature>
<sequence length="584" mass="65217">MSSLVSCPVCGRIVAEWYINTHLDNKCSSFSSTLPEDIKPATIESNASASNGPLKEKPTFQTRLPAFKKPRPNPTVEESSNQTLEQNIECIESQKQDSISKFGFITAKELSVEEKEAKTEPFSLGKNSDTEPELQKSGDPVIMFSQLDTTNSAQRFTEKDMFANKKNNLAGTPELKQKLDITVPLSERLRPQSLEAFEGQEDIVGDAGILKKLIESDRIPSMILWGPPGSGKTSLAKIIANKTNAVFKEFSATQENISNVRKFMDHTLKIGLISPSKKRIIIFIDEIHRFNKMQQDIFLPYVERGKIILIGATTENPSFRLNPALLSRCRPFILSKLKKTHLVKIINKAILEKSKNISVKIEAGEKVVEYIANISDGDARSAINTVDIAVDAVNSQGQETISLHLPDIDSAIQKSHMNHNKDEHFDLISAFHKSMRGSDENATLYWLARMVNGGEDPVYIARRLVRFASEDIGVADSNALVVAVSTMTACSKIGYPECDTILAHCAVYMARAKKSIETYKAFNIAKQFVRNNTSYPVPLHLRNAPTKFMKDIGYSDGYKYNPDYEEGTVDQDYLPQEIKDTSFF</sequence>
<evidence type="ECO:0000313" key="14">
    <source>
        <dbReference type="Proteomes" id="UP000245609"/>
    </source>
</evidence>
<keyword evidence="2" id="KW-0235">DNA replication</keyword>
<feature type="region of interest" description="Disordered" evidence="10">
    <location>
        <begin position="43"/>
        <end position="83"/>
    </location>
</feature>
<evidence type="ECO:0000259" key="12">
    <source>
        <dbReference type="SMART" id="SM00734"/>
    </source>
</evidence>
<feature type="domain" description="UBZ4-type" evidence="12">
    <location>
        <begin position="4"/>
        <end position="28"/>
    </location>
</feature>
<keyword evidence="9" id="KW-0234">DNA repair</keyword>
<dbReference type="GO" id="GO:0000731">
    <property type="term" value="P:DNA synthesis involved in DNA repair"/>
    <property type="evidence" value="ECO:0007669"/>
    <property type="project" value="TreeGrafter"/>
</dbReference>
<organism evidence="13 14">
    <name type="scientific">Smittium megazygosporum</name>
    <dbReference type="NCBI Taxonomy" id="133381"/>
    <lineage>
        <taxon>Eukaryota</taxon>
        <taxon>Fungi</taxon>
        <taxon>Fungi incertae sedis</taxon>
        <taxon>Zoopagomycota</taxon>
        <taxon>Kickxellomycotina</taxon>
        <taxon>Harpellomycetes</taxon>
        <taxon>Harpellales</taxon>
        <taxon>Legeriomycetaceae</taxon>
        <taxon>Smittium</taxon>
    </lineage>
</organism>
<keyword evidence="7" id="KW-0862">Zinc</keyword>
<dbReference type="PANTHER" id="PTHR13779:SF7">
    <property type="entry name" value="ATPASE WRNIP1"/>
    <property type="match status" value="1"/>
</dbReference>
<accession>A0A2T9Z3S7</accession>
<dbReference type="GO" id="GO:0016887">
    <property type="term" value="F:ATP hydrolysis activity"/>
    <property type="evidence" value="ECO:0007669"/>
    <property type="project" value="InterPro"/>
</dbReference>
<evidence type="ECO:0000256" key="9">
    <source>
        <dbReference type="ARBA" id="ARBA00023204"/>
    </source>
</evidence>
<dbReference type="GO" id="GO:0003677">
    <property type="term" value="F:DNA binding"/>
    <property type="evidence" value="ECO:0007669"/>
    <property type="project" value="InterPro"/>
</dbReference>
<reference evidence="13 14" key="1">
    <citation type="journal article" date="2018" name="MBio">
        <title>Comparative Genomics Reveals the Core Gene Toolbox for the Fungus-Insect Symbiosis.</title>
        <authorList>
            <person name="Wang Y."/>
            <person name="Stata M."/>
            <person name="Wang W."/>
            <person name="Stajich J.E."/>
            <person name="White M.M."/>
            <person name="Moncalvo J.M."/>
        </authorList>
    </citation>
    <scope>NUCLEOTIDE SEQUENCE [LARGE SCALE GENOMIC DNA]</scope>
    <source>
        <strain evidence="13 14">SC-DP-2</strain>
    </source>
</reference>
<evidence type="ECO:0008006" key="15">
    <source>
        <dbReference type="Google" id="ProtNLM"/>
    </source>
</evidence>
<dbReference type="Gene3D" id="3.40.50.300">
    <property type="entry name" value="P-loop containing nucleotide triphosphate hydrolases"/>
    <property type="match status" value="1"/>
</dbReference>
<dbReference type="SMART" id="SM00734">
    <property type="entry name" value="ZnF_Rad18"/>
    <property type="match status" value="1"/>
</dbReference>
<dbReference type="Gene3D" id="1.10.8.60">
    <property type="match status" value="1"/>
</dbReference>
<dbReference type="InterPro" id="IPR027417">
    <property type="entry name" value="P-loop_NTPase"/>
</dbReference>
<dbReference type="SMART" id="SM00382">
    <property type="entry name" value="AAA"/>
    <property type="match status" value="1"/>
</dbReference>
<dbReference type="GO" id="GO:0005524">
    <property type="term" value="F:ATP binding"/>
    <property type="evidence" value="ECO:0007669"/>
    <property type="project" value="UniProtKB-KW"/>
</dbReference>